<name>F8CDN4_MYXFH</name>
<reference evidence="2 3" key="1">
    <citation type="journal article" date="2011" name="J. Bacteriol.">
        <title>Genome sequence of the halotolerant marine bacterium Myxococcus fulvus HW-1.</title>
        <authorList>
            <person name="Li Z.F."/>
            <person name="Li X."/>
            <person name="Liu H."/>
            <person name="Liu X."/>
            <person name="Han K."/>
            <person name="Wu Z.H."/>
            <person name="Hu W."/>
            <person name="Li F.F."/>
            <person name="Li Y.Z."/>
        </authorList>
    </citation>
    <scope>NUCLEOTIDE SEQUENCE [LARGE SCALE GENOMIC DNA]</scope>
    <source>
        <strain evidence="3">ATCC BAA-855 / HW-1</strain>
    </source>
</reference>
<dbReference type="AlphaFoldDB" id="F8CDN4"/>
<organism evidence="2 3">
    <name type="scientific">Myxococcus fulvus (strain ATCC BAA-855 / HW-1)</name>
    <dbReference type="NCBI Taxonomy" id="483219"/>
    <lineage>
        <taxon>Bacteria</taxon>
        <taxon>Pseudomonadati</taxon>
        <taxon>Myxococcota</taxon>
        <taxon>Myxococcia</taxon>
        <taxon>Myxococcales</taxon>
        <taxon>Cystobacterineae</taxon>
        <taxon>Myxococcaceae</taxon>
        <taxon>Myxococcus</taxon>
    </lineage>
</organism>
<evidence type="ECO:0000256" key="1">
    <source>
        <dbReference type="SAM" id="MobiDB-lite"/>
    </source>
</evidence>
<proteinExistence type="predicted"/>
<feature type="compositionally biased region" description="Basic and acidic residues" evidence="1">
    <location>
        <begin position="9"/>
        <end position="37"/>
    </location>
</feature>
<evidence type="ECO:0000313" key="2">
    <source>
        <dbReference type="EMBL" id="AEI68524.1"/>
    </source>
</evidence>
<sequence>MESGLVSDRLGDGKWSREDAEEKTADKGPLPEHENVRGAHYYH</sequence>
<dbReference type="KEGG" id="mfu:LILAB_33215"/>
<protein>
    <submittedName>
        <fullName evidence="2">Uncharacterized protein</fullName>
    </submittedName>
</protein>
<dbReference type="Proteomes" id="UP000000488">
    <property type="component" value="Chromosome"/>
</dbReference>
<accession>F8CDN4</accession>
<evidence type="ECO:0000313" key="3">
    <source>
        <dbReference type="Proteomes" id="UP000000488"/>
    </source>
</evidence>
<gene>
    <name evidence="2" type="ordered locus">LILAB_33215</name>
</gene>
<dbReference type="EMBL" id="CP002830">
    <property type="protein sequence ID" value="AEI68524.1"/>
    <property type="molecule type" value="Genomic_DNA"/>
</dbReference>
<feature type="region of interest" description="Disordered" evidence="1">
    <location>
        <begin position="1"/>
        <end position="43"/>
    </location>
</feature>
<dbReference type="HOGENOM" id="CLU_3236402_0_0_7"/>